<evidence type="ECO:0000256" key="1">
    <source>
        <dbReference type="SAM" id="Phobius"/>
    </source>
</evidence>
<reference evidence="2 3" key="1">
    <citation type="journal article" date="2019" name="PLoS Negl. Trop. Dis.">
        <title>Revisiting the worldwide diversity of Leptospira species in the environment.</title>
        <authorList>
            <person name="Vincent A.T."/>
            <person name="Schiettekatte O."/>
            <person name="Bourhy P."/>
            <person name="Veyrier F.J."/>
            <person name="Picardeau M."/>
        </authorList>
    </citation>
    <scope>NUCLEOTIDE SEQUENCE [LARGE SCALE GENOMIC DNA]</scope>
    <source>
        <strain evidence="2 3">201702444</strain>
    </source>
</reference>
<name>A0A5F2BD80_9LEPT</name>
<keyword evidence="1" id="KW-0812">Transmembrane</keyword>
<gene>
    <name evidence="2" type="ORF">EHQ76_09550</name>
</gene>
<dbReference type="RefSeq" id="WP_135670785.1">
    <property type="nucleotide sequence ID" value="NZ_RQGN01000045.1"/>
</dbReference>
<keyword evidence="1" id="KW-1133">Transmembrane helix</keyword>
<feature type="transmembrane region" description="Helical" evidence="1">
    <location>
        <begin position="12"/>
        <end position="37"/>
    </location>
</feature>
<feature type="transmembrane region" description="Helical" evidence="1">
    <location>
        <begin position="108"/>
        <end position="129"/>
    </location>
</feature>
<organism evidence="2 3">
    <name type="scientific">Leptospira barantonii</name>
    <dbReference type="NCBI Taxonomy" id="2023184"/>
    <lineage>
        <taxon>Bacteria</taxon>
        <taxon>Pseudomonadati</taxon>
        <taxon>Spirochaetota</taxon>
        <taxon>Spirochaetia</taxon>
        <taxon>Leptospirales</taxon>
        <taxon>Leptospiraceae</taxon>
        <taxon>Leptospira</taxon>
    </lineage>
</organism>
<protein>
    <recommendedName>
        <fullName evidence="4">DUF4383 domain-containing protein</fullName>
    </recommendedName>
</protein>
<evidence type="ECO:0008006" key="4">
    <source>
        <dbReference type="Google" id="ProtNLM"/>
    </source>
</evidence>
<comment type="caution">
    <text evidence="2">The sequence shown here is derived from an EMBL/GenBank/DDBJ whole genome shotgun (WGS) entry which is preliminary data.</text>
</comment>
<dbReference type="EMBL" id="RQGN01000045">
    <property type="protein sequence ID" value="TGM03452.1"/>
    <property type="molecule type" value="Genomic_DNA"/>
</dbReference>
<sequence>MSLSARKLLLRINGIVLMFASVVAFLVLDILGIFFGKGPARFVLEGQEFMGVGAFEAHGLAFILAVLLFKAEPKRSWHIVAIAIHSLLGTANILMWGIFVAIHNLPMGYITTGMHWTFVFLQLLAVLWADDEKNSGSI</sequence>
<accession>A0A5F2BD80</accession>
<evidence type="ECO:0000313" key="3">
    <source>
        <dbReference type="Proteomes" id="UP000298429"/>
    </source>
</evidence>
<feature type="transmembrane region" description="Helical" evidence="1">
    <location>
        <begin position="81"/>
        <end position="102"/>
    </location>
</feature>
<keyword evidence="1" id="KW-0472">Membrane</keyword>
<proteinExistence type="predicted"/>
<dbReference type="AlphaFoldDB" id="A0A5F2BD80"/>
<evidence type="ECO:0000313" key="2">
    <source>
        <dbReference type="EMBL" id="TGM03452.1"/>
    </source>
</evidence>
<dbReference type="Proteomes" id="UP000298429">
    <property type="component" value="Unassembled WGS sequence"/>
</dbReference>
<feature type="transmembrane region" description="Helical" evidence="1">
    <location>
        <begin position="49"/>
        <end position="69"/>
    </location>
</feature>
<dbReference type="OrthoDB" id="342586at2"/>